<reference evidence="2" key="1">
    <citation type="journal article" date="2022" name="bioRxiv">
        <title>Sequencing and chromosome-scale assembly of the giantPleurodeles waltlgenome.</title>
        <authorList>
            <person name="Brown T."/>
            <person name="Elewa A."/>
            <person name="Iarovenko S."/>
            <person name="Subramanian E."/>
            <person name="Araus A.J."/>
            <person name="Petzold A."/>
            <person name="Susuki M."/>
            <person name="Suzuki K.-i.T."/>
            <person name="Hayashi T."/>
            <person name="Toyoda A."/>
            <person name="Oliveira C."/>
            <person name="Osipova E."/>
            <person name="Leigh N.D."/>
            <person name="Simon A."/>
            <person name="Yun M.H."/>
        </authorList>
    </citation>
    <scope>NUCLEOTIDE SEQUENCE</scope>
    <source>
        <strain evidence="2">20211129_DDA</strain>
        <tissue evidence="2">Liver</tissue>
    </source>
</reference>
<name>A0AAV7LDQ9_PLEWA</name>
<dbReference type="EMBL" id="JANPWB010000015">
    <property type="protein sequence ID" value="KAJ1089273.1"/>
    <property type="molecule type" value="Genomic_DNA"/>
</dbReference>
<protein>
    <submittedName>
        <fullName evidence="2">Uncharacterized protein</fullName>
    </submittedName>
</protein>
<evidence type="ECO:0000256" key="1">
    <source>
        <dbReference type="SAM" id="MobiDB-lite"/>
    </source>
</evidence>
<evidence type="ECO:0000313" key="2">
    <source>
        <dbReference type="EMBL" id="KAJ1089273.1"/>
    </source>
</evidence>
<keyword evidence="3" id="KW-1185">Reference proteome</keyword>
<feature type="region of interest" description="Disordered" evidence="1">
    <location>
        <begin position="67"/>
        <end position="87"/>
    </location>
</feature>
<organism evidence="2 3">
    <name type="scientific">Pleurodeles waltl</name>
    <name type="common">Iberian ribbed newt</name>
    <dbReference type="NCBI Taxonomy" id="8319"/>
    <lineage>
        <taxon>Eukaryota</taxon>
        <taxon>Metazoa</taxon>
        <taxon>Chordata</taxon>
        <taxon>Craniata</taxon>
        <taxon>Vertebrata</taxon>
        <taxon>Euteleostomi</taxon>
        <taxon>Amphibia</taxon>
        <taxon>Batrachia</taxon>
        <taxon>Caudata</taxon>
        <taxon>Salamandroidea</taxon>
        <taxon>Salamandridae</taxon>
        <taxon>Pleurodelinae</taxon>
        <taxon>Pleurodeles</taxon>
    </lineage>
</organism>
<proteinExistence type="predicted"/>
<dbReference type="AlphaFoldDB" id="A0AAV7LDQ9"/>
<gene>
    <name evidence="2" type="ORF">NDU88_002424</name>
</gene>
<accession>A0AAV7LDQ9</accession>
<evidence type="ECO:0000313" key="3">
    <source>
        <dbReference type="Proteomes" id="UP001066276"/>
    </source>
</evidence>
<comment type="caution">
    <text evidence="2">The sequence shown here is derived from an EMBL/GenBank/DDBJ whole genome shotgun (WGS) entry which is preliminary data.</text>
</comment>
<dbReference type="Proteomes" id="UP001066276">
    <property type="component" value="Chromosome 11"/>
</dbReference>
<sequence>MVQEPLVLEAAWLLGSSGLKSSGEEQLITASPLAHQPGTVSTPIPAAAARTNCSRALEHPVTTNGGLQAARYRRGTSGEELEGKCVR</sequence>